<dbReference type="PANTHER" id="PTHR35005">
    <property type="entry name" value="3-DEHYDRO-SCYLLO-INOSOSE HYDROLASE"/>
    <property type="match status" value="1"/>
</dbReference>
<dbReference type="PANTHER" id="PTHR35005:SF1">
    <property type="entry name" value="2-AMINO-5-FORMYLAMINO-6-RIBOSYLAMINOPYRIMIDIN-4(3H)-ONE 5'-MONOPHOSPHATE DEFORMYLASE"/>
    <property type="match status" value="1"/>
</dbReference>
<sequence length="247" mass="26167">MADQEGAAAPALIESMAWPDIEAAIKGGSTTAIIVAASSEQHGPHLPEATDALIGQAVATRLATRLGNALVAPVIRPGCSDHHMAFAGSITISAELLMMLLDAYVDSLARHGFERFIVFSSHGGNFPVLTMWAARQERDSVTVITDLPEYANVMLSALRPFGRNDTTIPHADATETSVILATNPELVHMERAARGYEGDAGLEEVLSRGLRAITPNGIMGNALGSTPEMGEAVLEALVEYLVERVTP</sequence>
<name>A0A934NB64_9BACT</name>
<evidence type="ECO:0000313" key="7">
    <source>
        <dbReference type="Proteomes" id="UP000612893"/>
    </source>
</evidence>
<comment type="caution">
    <text evidence="6">The sequence shown here is derived from an EMBL/GenBank/DDBJ whole genome shotgun (WGS) entry which is preliminary data.</text>
</comment>
<proteinExistence type="inferred from homology"/>
<keyword evidence="3" id="KW-0378">Hydrolase</keyword>
<evidence type="ECO:0000256" key="3">
    <source>
        <dbReference type="ARBA" id="ARBA00022801"/>
    </source>
</evidence>
<dbReference type="Pfam" id="PF02633">
    <property type="entry name" value="Creatininase"/>
    <property type="match status" value="1"/>
</dbReference>
<comment type="cofactor">
    <cofactor evidence="1">
        <name>Zn(2+)</name>
        <dbReference type="ChEBI" id="CHEBI:29105"/>
    </cofactor>
</comment>
<reference evidence="6" key="1">
    <citation type="submission" date="2020-10" db="EMBL/GenBank/DDBJ databases">
        <title>Ca. Dormibacterota MAGs.</title>
        <authorList>
            <person name="Montgomery K."/>
        </authorList>
    </citation>
    <scope>NUCLEOTIDE SEQUENCE [LARGE SCALE GENOMIC DNA]</scope>
    <source>
        <strain evidence="6">SC8812_S17_10</strain>
    </source>
</reference>
<evidence type="ECO:0000313" key="6">
    <source>
        <dbReference type="EMBL" id="MBJ7600514.1"/>
    </source>
</evidence>
<keyword evidence="4" id="KW-0862">Zinc</keyword>
<dbReference type="GO" id="GO:0046872">
    <property type="term" value="F:metal ion binding"/>
    <property type="evidence" value="ECO:0007669"/>
    <property type="project" value="UniProtKB-KW"/>
</dbReference>
<gene>
    <name evidence="6" type="ORF">JF922_20900</name>
</gene>
<dbReference type="InterPro" id="IPR003785">
    <property type="entry name" value="Creatininase/forma_Hydrolase"/>
</dbReference>
<dbReference type="AlphaFoldDB" id="A0A934NB64"/>
<protein>
    <submittedName>
        <fullName evidence="6">Creatininase family protein</fullName>
    </submittedName>
</protein>
<comment type="similarity">
    <text evidence="5">Belongs to the creatininase superfamily.</text>
</comment>
<keyword evidence="7" id="KW-1185">Reference proteome</keyword>
<dbReference type="EMBL" id="JAEKNR010000209">
    <property type="protein sequence ID" value="MBJ7600514.1"/>
    <property type="molecule type" value="Genomic_DNA"/>
</dbReference>
<dbReference type="RefSeq" id="WP_338204378.1">
    <property type="nucleotide sequence ID" value="NZ_JAEKNR010000209.1"/>
</dbReference>
<evidence type="ECO:0000256" key="1">
    <source>
        <dbReference type="ARBA" id="ARBA00001947"/>
    </source>
</evidence>
<evidence type="ECO:0000256" key="5">
    <source>
        <dbReference type="ARBA" id="ARBA00024029"/>
    </source>
</evidence>
<dbReference type="SUPFAM" id="SSF102215">
    <property type="entry name" value="Creatininase"/>
    <property type="match status" value="1"/>
</dbReference>
<keyword evidence="2" id="KW-0479">Metal-binding</keyword>
<organism evidence="6 7">
    <name type="scientific">Candidatus Nephthysia bennettiae</name>
    <dbReference type="NCBI Taxonomy" id="3127016"/>
    <lineage>
        <taxon>Bacteria</taxon>
        <taxon>Bacillati</taxon>
        <taxon>Candidatus Dormiibacterota</taxon>
        <taxon>Candidatus Dormibacteria</taxon>
        <taxon>Candidatus Dormibacterales</taxon>
        <taxon>Candidatus Dormibacteraceae</taxon>
        <taxon>Candidatus Nephthysia</taxon>
    </lineage>
</organism>
<evidence type="ECO:0000256" key="2">
    <source>
        <dbReference type="ARBA" id="ARBA00022723"/>
    </source>
</evidence>
<dbReference type="GO" id="GO:0016787">
    <property type="term" value="F:hydrolase activity"/>
    <property type="evidence" value="ECO:0007669"/>
    <property type="project" value="UniProtKB-KW"/>
</dbReference>
<accession>A0A934NB64</accession>
<dbReference type="Proteomes" id="UP000612893">
    <property type="component" value="Unassembled WGS sequence"/>
</dbReference>
<dbReference type="InterPro" id="IPR024087">
    <property type="entry name" value="Creatininase-like_sf"/>
</dbReference>
<evidence type="ECO:0000256" key="4">
    <source>
        <dbReference type="ARBA" id="ARBA00022833"/>
    </source>
</evidence>
<dbReference type="Gene3D" id="3.40.50.10310">
    <property type="entry name" value="Creatininase"/>
    <property type="match status" value="1"/>
</dbReference>